<evidence type="ECO:0000313" key="3">
    <source>
        <dbReference type="Proteomes" id="UP000252914"/>
    </source>
</evidence>
<sequence>MRRIIQAGTVATTAVLLGGLALAAPASAAPAAAQTVTATYDCGSYGVTDLKIEASAEGGVGSVKVSTSGGLAPADIPADSVTATLRLERASGGTVDFTGTANEAAPAGQPLTVGPLTAPVTAGDSLDSYIPADGSDVASLDLNILGQANTCKAVSKQTPGPIVF</sequence>
<organism evidence="2 3">
    <name type="scientific">Streptomyces diacarni</name>
    <dbReference type="NCBI Taxonomy" id="2800381"/>
    <lineage>
        <taxon>Bacteria</taxon>
        <taxon>Bacillati</taxon>
        <taxon>Actinomycetota</taxon>
        <taxon>Actinomycetes</taxon>
        <taxon>Kitasatosporales</taxon>
        <taxon>Streptomycetaceae</taxon>
        <taxon>Streptomyces</taxon>
    </lineage>
</organism>
<reference evidence="2 3" key="1">
    <citation type="submission" date="2018-06" db="EMBL/GenBank/DDBJ databases">
        <title>Streptomyces reniochalinae sp. nov. and Streptomyces diacarnus sp. nov. from marine sponges.</title>
        <authorList>
            <person name="Li L."/>
        </authorList>
    </citation>
    <scope>NUCLEOTIDE SEQUENCE [LARGE SCALE GENOMIC DNA]</scope>
    <source>
        <strain evidence="2 3">LHW51701</strain>
    </source>
</reference>
<proteinExistence type="predicted"/>
<evidence type="ECO:0000313" key="2">
    <source>
        <dbReference type="EMBL" id="RCG19770.1"/>
    </source>
</evidence>
<dbReference type="EMBL" id="QOIN01000048">
    <property type="protein sequence ID" value="RCG19770.1"/>
    <property type="molecule type" value="Genomic_DNA"/>
</dbReference>
<keyword evidence="3" id="KW-1185">Reference proteome</keyword>
<accession>A0A367ERF8</accession>
<name>A0A367ERF8_9ACTN</name>
<dbReference type="Proteomes" id="UP000252914">
    <property type="component" value="Unassembled WGS sequence"/>
</dbReference>
<gene>
    <name evidence="2" type="ORF">DTL70_23950</name>
</gene>
<feature type="signal peptide" evidence="1">
    <location>
        <begin position="1"/>
        <end position="28"/>
    </location>
</feature>
<feature type="chain" id="PRO_5039290974" evidence="1">
    <location>
        <begin position="29"/>
        <end position="164"/>
    </location>
</feature>
<evidence type="ECO:0000256" key="1">
    <source>
        <dbReference type="SAM" id="SignalP"/>
    </source>
</evidence>
<dbReference type="RefSeq" id="WP_114024025.1">
    <property type="nucleotide sequence ID" value="NZ_JBEYTF010000180.1"/>
</dbReference>
<protein>
    <submittedName>
        <fullName evidence="2">Uncharacterized protein</fullName>
    </submittedName>
</protein>
<keyword evidence="1" id="KW-0732">Signal</keyword>
<dbReference type="AlphaFoldDB" id="A0A367ERF8"/>
<comment type="caution">
    <text evidence="2">The sequence shown here is derived from an EMBL/GenBank/DDBJ whole genome shotgun (WGS) entry which is preliminary data.</text>
</comment>